<feature type="non-terminal residue" evidence="4">
    <location>
        <position position="78"/>
    </location>
</feature>
<organism evidence="4 5">
    <name type="scientific">Hypocrea virens (strain Gv29-8 / FGSC 10586)</name>
    <name type="common">Gliocladium virens</name>
    <name type="synonym">Trichoderma virens</name>
    <dbReference type="NCBI Taxonomy" id="413071"/>
    <lineage>
        <taxon>Eukaryota</taxon>
        <taxon>Fungi</taxon>
        <taxon>Dikarya</taxon>
        <taxon>Ascomycota</taxon>
        <taxon>Pezizomycotina</taxon>
        <taxon>Sordariomycetes</taxon>
        <taxon>Hypocreomycetidae</taxon>
        <taxon>Hypocreales</taxon>
        <taxon>Hypocreaceae</taxon>
        <taxon>Trichoderma</taxon>
    </lineage>
</organism>
<comment type="caution">
    <text evidence="4">The sequence shown here is derived from an EMBL/GenBank/DDBJ whole genome shotgun (WGS) entry which is preliminary data.</text>
</comment>
<dbReference type="InterPro" id="IPR036770">
    <property type="entry name" value="Ankyrin_rpt-contain_sf"/>
</dbReference>
<dbReference type="STRING" id="413071.G9MTV4"/>
<dbReference type="SMART" id="SM00248">
    <property type="entry name" value="ANK"/>
    <property type="match status" value="2"/>
</dbReference>
<keyword evidence="1" id="KW-0677">Repeat</keyword>
<name>G9MTV4_HYPVG</name>
<evidence type="ECO:0000256" key="3">
    <source>
        <dbReference type="PROSITE-ProRule" id="PRU00023"/>
    </source>
</evidence>
<dbReference type="PROSITE" id="PS50297">
    <property type="entry name" value="ANK_REP_REGION"/>
    <property type="match status" value="2"/>
</dbReference>
<keyword evidence="2 3" id="KW-0040">ANK repeat</keyword>
<dbReference type="Gene3D" id="1.25.40.20">
    <property type="entry name" value="Ankyrin repeat-containing domain"/>
    <property type="match status" value="1"/>
</dbReference>
<dbReference type="RefSeq" id="XP_013956319.1">
    <property type="nucleotide sequence ID" value="XM_014100844.1"/>
</dbReference>
<dbReference type="Pfam" id="PF12796">
    <property type="entry name" value="Ank_2"/>
    <property type="match status" value="1"/>
</dbReference>
<evidence type="ECO:0000313" key="5">
    <source>
        <dbReference type="Proteomes" id="UP000007115"/>
    </source>
</evidence>
<evidence type="ECO:0000256" key="2">
    <source>
        <dbReference type="ARBA" id="ARBA00023043"/>
    </source>
</evidence>
<reference evidence="4 5" key="1">
    <citation type="journal article" date="2011" name="Genome Biol.">
        <title>Comparative genome sequence analysis underscores mycoparasitism as the ancestral life style of Trichoderma.</title>
        <authorList>
            <person name="Kubicek C.P."/>
            <person name="Herrera-Estrella A."/>
            <person name="Seidl-Seiboth V."/>
            <person name="Martinez D.A."/>
            <person name="Druzhinina I.S."/>
            <person name="Thon M."/>
            <person name="Zeilinger S."/>
            <person name="Casas-Flores S."/>
            <person name="Horwitz B.A."/>
            <person name="Mukherjee P.K."/>
            <person name="Mukherjee M."/>
            <person name="Kredics L."/>
            <person name="Alcaraz L.D."/>
            <person name="Aerts A."/>
            <person name="Antal Z."/>
            <person name="Atanasova L."/>
            <person name="Cervantes-Badillo M.G."/>
            <person name="Challacombe J."/>
            <person name="Chertkov O."/>
            <person name="McCluskey K."/>
            <person name="Coulpier F."/>
            <person name="Deshpande N."/>
            <person name="von Doehren H."/>
            <person name="Ebbole D.J."/>
            <person name="Esquivel-Naranjo E.U."/>
            <person name="Fekete E."/>
            <person name="Flipphi M."/>
            <person name="Glaser F."/>
            <person name="Gomez-Rodriguez E.Y."/>
            <person name="Gruber S."/>
            <person name="Han C."/>
            <person name="Henrissat B."/>
            <person name="Hermosa R."/>
            <person name="Hernandez-Onate M."/>
            <person name="Karaffa L."/>
            <person name="Kosti I."/>
            <person name="Le Crom S."/>
            <person name="Lindquist E."/>
            <person name="Lucas S."/>
            <person name="Luebeck M."/>
            <person name="Luebeck P.S."/>
            <person name="Margeot A."/>
            <person name="Metz B."/>
            <person name="Misra M."/>
            <person name="Nevalainen H."/>
            <person name="Omann M."/>
            <person name="Packer N."/>
            <person name="Perrone G."/>
            <person name="Uresti-Rivera E.E."/>
            <person name="Salamov A."/>
            <person name="Schmoll M."/>
            <person name="Seiboth B."/>
            <person name="Shapiro H."/>
            <person name="Sukno S."/>
            <person name="Tamayo-Ramos J.A."/>
            <person name="Tisch D."/>
            <person name="Wiest A."/>
            <person name="Wilkinson H.H."/>
            <person name="Zhang M."/>
            <person name="Coutinho P.M."/>
            <person name="Kenerley C.M."/>
            <person name="Monte E."/>
            <person name="Baker S.E."/>
            <person name="Grigoriev I.V."/>
        </authorList>
    </citation>
    <scope>NUCLEOTIDE SEQUENCE [LARGE SCALE GENOMIC DNA]</scope>
    <source>
        <strain evidence="5">Gv29-8 / FGSC 10586</strain>
    </source>
</reference>
<dbReference type="PROSITE" id="PS50088">
    <property type="entry name" value="ANK_REPEAT"/>
    <property type="match status" value="2"/>
</dbReference>
<dbReference type="VEuPathDB" id="FungiDB:TRIVIDRAFT_131866"/>
<dbReference type="InParanoid" id="G9MTV4"/>
<dbReference type="SUPFAM" id="SSF48403">
    <property type="entry name" value="Ankyrin repeat"/>
    <property type="match status" value="1"/>
</dbReference>
<sequence length="78" mass="8215">ALHRATENNYEKVLETLLNNNADINLHTEGGEASLHWAAINGHREPSSNTVVHLLLGSGAEVAAQSGEGKTALSIATE</sequence>
<dbReference type="PANTHER" id="PTHR24198">
    <property type="entry name" value="ANKYRIN REPEAT AND PROTEIN KINASE DOMAIN-CONTAINING PROTEIN"/>
    <property type="match status" value="1"/>
</dbReference>
<dbReference type="AlphaFoldDB" id="G9MTV4"/>
<protein>
    <submittedName>
        <fullName evidence="4">Uncharacterized protein</fullName>
    </submittedName>
</protein>
<evidence type="ECO:0000313" key="4">
    <source>
        <dbReference type="EMBL" id="EHK22126.1"/>
    </source>
</evidence>
<gene>
    <name evidence="4" type="ORF">TRIVIDRAFT_131866</name>
</gene>
<feature type="repeat" description="ANK" evidence="3">
    <location>
        <begin position="30"/>
        <end position="67"/>
    </location>
</feature>
<feature type="repeat" description="ANK" evidence="3">
    <location>
        <begin position="1"/>
        <end position="29"/>
    </location>
</feature>
<dbReference type="GeneID" id="25787541"/>
<dbReference type="EMBL" id="ABDF02000009">
    <property type="protein sequence ID" value="EHK22126.1"/>
    <property type="molecule type" value="Genomic_DNA"/>
</dbReference>
<feature type="non-terminal residue" evidence="4">
    <location>
        <position position="1"/>
    </location>
</feature>
<accession>G9MTV4</accession>
<dbReference type="HOGENOM" id="CLU_000134_45_8_1"/>
<dbReference type="PANTHER" id="PTHR24198:SF165">
    <property type="entry name" value="ANKYRIN REPEAT-CONTAINING PROTEIN-RELATED"/>
    <property type="match status" value="1"/>
</dbReference>
<dbReference type="Proteomes" id="UP000007115">
    <property type="component" value="Unassembled WGS sequence"/>
</dbReference>
<dbReference type="OrthoDB" id="4772757at2759"/>
<evidence type="ECO:0000256" key="1">
    <source>
        <dbReference type="ARBA" id="ARBA00022737"/>
    </source>
</evidence>
<dbReference type="PRINTS" id="PR01415">
    <property type="entry name" value="ANKYRIN"/>
</dbReference>
<proteinExistence type="predicted"/>
<dbReference type="InterPro" id="IPR002110">
    <property type="entry name" value="Ankyrin_rpt"/>
</dbReference>
<keyword evidence="5" id="KW-1185">Reference proteome</keyword>